<keyword evidence="2" id="KW-1185">Reference proteome</keyword>
<dbReference type="Pfam" id="PF08713">
    <property type="entry name" value="DNA_alkylation"/>
    <property type="match status" value="1"/>
</dbReference>
<dbReference type="EMBL" id="FOLE01000007">
    <property type="protein sequence ID" value="SFC59299.1"/>
    <property type="molecule type" value="Genomic_DNA"/>
</dbReference>
<dbReference type="Proteomes" id="UP000199514">
    <property type="component" value="Unassembled WGS sequence"/>
</dbReference>
<sequence length="224" mass="26356">MKKDIILYINDLEEKMVAAANPENAAPMQQYMRNQFPFLGIKTPERRDLVREFVRTNGLPDVDNLEKCVDMLWKMPAREFQYVAIELLGKQAKKLPEEAIVWLERWVTSRSWWDSVDVLVGVIGIYFEKYPHQIAAINERWITSGNIWLQRCTLIFQLRYKQKTNQDLLFENIRKLASSKEFFIQKAIGWSLRQYARVAPVAVQTFVDTHTLAPLSRREALKHL</sequence>
<evidence type="ECO:0000313" key="2">
    <source>
        <dbReference type="Proteomes" id="UP000199514"/>
    </source>
</evidence>
<dbReference type="RefSeq" id="WP_221405392.1">
    <property type="nucleotide sequence ID" value="NZ_FOLE01000007.1"/>
</dbReference>
<dbReference type="Gene3D" id="1.20.1660.10">
    <property type="entry name" value="Hypothetical protein (EF3068)"/>
    <property type="match status" value="1"/>
</dbReference>
<organism evidence="1 2">
    <name type="scientific">Flexibacter flexilis DSM 6793</name>
    <dbReference type="NCBI Taxonomy" id="927664"/>
    <lineage>
        <taxon>Bacteria</taxon>
        <taxon>Pseudomonadati</taxon>
        <taxon>Bacteroidota</taxon>
        <taxon>Cytophagia</taxon>
        <taxon>Cytophagales</taxon>
        <taxon>Flexibacteraceae</taxon>
        <taxon>Flexibacter</taxon>
    </lineage>
</organism>
<protein>
    <submittedName>
        <fullName evidence="1">3-methyladenine DNA glycosylase AlkD</fullName>
    </submittedName>
</protein>
<dbReference type="PANTHER" id="PTHR34070">
    <property type="entry name" value="ARMADILLO-TYPE FOLD"/>
    <property type="match status" value="1"/>
</dbReference>
<reference evidence="1 2" key="1">
    <citation type="submission" date="2016-10" db="EMBL/GenBank/DDBJ databases">
        <authorList>
            <person name="de Groot N.N."/>
        </authorList>
    </citation>
    <scope>NUCLEOTIDE SEQUENCE [LARGE SCALE GENOMIC DNA]</scope>
    <source>
        <strain evidence="1 2">DSM 6793</strain>
    </source>
</reference>
<dbReference type="InterPro" id="IPR016024">
    <property type="entry name" value="ARM-type_fold"/>
</dbReference>
<dbReference type="Gene3D" id="1.25.40.290">
    <property type="entry name" value="ARM repeat domains"/>
    <property type="match status" value="1"/>
</dbReference>
<evidence type="ECO:0000313" key="1">
    <source>
        <dbReference type="EMBL" id="SFC59299.1"/>
    </source>
</evidence>
<accession>A0A1I1KER6</accession>
<dbReference type="AlphaFoldDB" id="A0A1I1KER6"/>
<dbReference type="STRING" id="927664.SAMN05421780_10727"/>
<proteinExistence type="predicted"/>
<dbReference type="PANTHER" id="PTHR34070:SF1">
    <property type="entry name" value="DNA ALKYLATION REPAIR PROTEIN"/>
    <property type="match status" value="1"/>
</dbReference>
<dbReference type="CDD" id="cd07064">
    <property type="entry name" value="AlkD_like_1"/>
    <property type="match status" value="1"/>
</dbReference>
<gene>
    <name evidence="1" type="ORF">SAMN05421780_10727</name>
</gene>
<dbReference type="InterPro" id="IPR014825">
    <property type="entry name" value="DNA_alkylation"/>
</dbReference>
<dbReference type="SUPFAM" id="SSF48371">
    <property type="entry name" value="ARM repeat"/>
    <property type="match status" value="1"/>
</dbReference>
<name>A0A1I1KER6_9BACT</name>